<dbReference type="Proteomes" id="UP000440578">
    <property type="component" value="Unassembled WGS sequence"/>
</dbReference>
<dbReference type="AlphaFoldDB" id="A0A6A4X1Q3"/>
<keyword evidence="3" id="KW-0413">Isomerase</keyword>
<comment type="similarity">
    <text evidence="1">Belongs to the tRNA pseudouridine synthase TruA family.</text>
</comment>
<evidence type="ECO:0000313" key="5">
    <source>
        <dbReference type="EMBL" id="KAF0308311.1"/>
    </source>
</evidence>
<dbReference type="InterPro" id="IPR020095">
    <property type="entry name" value="PsdUridine_synth_TruA_C"/>
</dbReference>
<dbReference type="InterPro" id="IPR020097">
    <property type="entry name" value="PsdUridine_synth_TruA_a/b_dom"/>
</dbReference>
<evidence type="ECO:0000313" key="6">
    <source>
        <dbReference type="Proteomes" id="UP000440578"/>
    </source>
</evidence>
<dbReference type="InterPro" id="IPR020094">
    <property type="entry name" value="TruA/RsuA/RluB/E/F_N"/>
</dbReference>
<dbReference type="PANTHER" id="PTHR11142:SF5">
    <property type="entry name" value="TRNA PSEUDOURIDINE(38_39) SYNTHASE"/>
    <property type="match status" value="1"/>
</dbReference>
<keyword evidence="6" id="KW-1185">Reference proteome</keyword>
<dbReference type="SUPFAM" id="SSF55120">
    <property type="entry name" value="Pseudouridine synthase"/>
    <property type="match status" value="1"/>
</dbReference>
<name>A0A6A4X1Q3_AMPAM</name>
<dbReference type="OrthoDB" id="25767at2759"/>
<organism evidence="5 6">
    <name type="scientific">Amphibalanus amphitrite</name>
    <name type="common">Striped barnacle</name>
    <name type="synonym">Balanus amphitrite</name>
    <dbReference type="NCBI Taxonomy" id="1232801"/>
    <lineage>
        <taxon>Eukaryota</taxon>
        <taxon>Metazoa</taxon>
        <taxon>Ecdysozoa</taxon>
        <taxon>Arthropoda</taxon>
        <taxon>Crustacea</taxon>
        <taxon>Multicrustacea</taxon>
        <taxon>Cirripedia</taxon>
        <taxon>Thoracica</taxon>
        <taxon>Thoracicalcarea</taxon>
        <taxon>Balanomorpha</taxon>
        <taxon>Balanoidea</taxon>
        <taxon>Balanidae</taxon>
        <taxon>Amphibalaninae</taxon>
        <taxon>Amphibalanus</taxon>
    </lineage>
</organism>
<dbReference type="InterPro" id="IPR020103">
    <property type="entry name" value="PsdUridine_synth_cat_dom_sf"/>
</dbReference>
<dbReference type="InterPro" id="IPR041707">
    <property type="entry name" value="Pus3-like"/>
</dbReference>
<dbReference type="Pfam" id="PF01416">
    <property type="entry name" value="PseudoU_synth_1"/>
    <property type="match status" value="1"/>
</dbReference>
<dbReference type="FunFam" id="3.30.70.580:FF:000007">
    <property type="entry name" value="tRNA pseudouridine synthase"/>
    <property type="match status" value="1"/>
</dbReference>
<dbReference type="GO" id="GO:0031119">
    <property type="term" value="P:tRNA pseudouridine synthesis"/>
    <property type="evidence" value="ECO:0007669"/>
    <property type="project" value="TreeGrafter"/>
</dbReference>
<evidence type="ECO:0000259" key="4">
    <source>
        <dbReference type="Pfam" id="PF01416"/>
    </source>
</evidence>
<keyword evidence="2" id="KW-0819">tRNA processing</keyword>
<feature type="domain" description="Pseudouridine synthase I TruA alpha/beta" evidence="4">
    <location>
        <begin position="222"/>
        <end position="347"/>
    </location>
</feature>
<gene>
    <name evidence="5" type="primary">PUS3_1</name>
    <name evidence="5" type="ORF">FJT64_020433</name>
</gene>
<evidence type="ECO:0000256" key="3">
    <source>
        <dbReference type="ARBA" id="ARBA00023235"/>
    </source>
</evidence>
<dbReference type="CDD" id="cd02569">
    <property type="entry name" value="PseudoU_synth_ScPus3"/>
    <property type="match status" value="1"/>
</dbReference>
<dbReference type="Gene3D" id="3.30.70.660">
    <property type="entry name" value="Pseudouridine synthase I, catalytic domain, C-terminal subdomain"/>
    <property type="match status" value="1"/>
</dbReference>
<comment type="caution">
    <text evidence="5">The sequence shown here is derived from an EMBL/GenBank/DDBJ whole genome shotgun (WGS) entry which is preliminary data.</text>
</comment>
<dbReference type="InterPro" id="IPR001406">
    <property type="entry name" value="PsdUridine_synth_TruA"/>
</dbReference>
<protein>
    <submittedName>
        <fullName evidence="5">tRNA pseudouridine(38/39) synthase</fullName>
    </submittedName>
</protein>
<dbReference type="Gene3D" id="3.30.70.580">
    <property type="entry name" value="Pseudouridine synthase I, catalytic domain, N-terminal subdomain"/>
    <property type="match status" value="1"/>
</dbReference>
<dbReference type="GO" id="GO:0009982">
    <property type="term" value="F:pseudouridine synthase activity"/>
    <property type="evidence" value="ECO:0007669"/>
    <property type="project" value="InterPro"/>
</dbReference>
<dbReference type="GO" id="GO:1990481">
    <property type="term" value="P:mRNA pseudouridine synthesis"/>
    <property type="evidence" value="ECO:0007669"/>
    <property type="project" value="TreeGrafter"/>
</dbReference>
<sequence>MDPPGDEHAQYNVIQGENKKEKLDLLSREELMDKVRAMELHIRQLRNIIAKSSSTTNGKPDKRKHREFNHDKFRRRHILLRFCYLGWDYQGLASQEDTARTIEAELFRCLQLTRLVRCRQTANYHRCGRTDKGVSAFSQVISLDVRSQQLADPADPTAAATLSPEQEINYPAILNKVLPAEIRALCWSPADPEASARFDCRARTYRYFFPRGDLNIQAMCEAAGRLCGHHDFRNLCKMDVGNGVIEYRRRLERVTITPVDGPAAGGGGGGGGGGGDGGYQMYQLEVRGNAFLWHQIRCMVAVLFLVGEGLEEPSVIDQLLDVETNPRKPQYSMASELPLNLFDVDYDSVRWHCDPAVLRAVAETLQRLWTQSAVRAAMLREMLTELTARHGEQPSAQTRCLTSGVRPRVYTPLLRRPTCDSLEERVDHYVKRRKLDPAILESAVSVAGGRVSDAAGEANACSRRSVCDDRW</sequence>
<dbReference type="GO" id="GO:0005737">
    <property type="term" value="C:cytoplasm"/>
    <property type="evidence" value="ECO:0007669"/>
    <property type="project" value="TreeGrafter"/>
</dbReference>
<evidence type="ECO:0000256" key="1">
    <source>
        <dbReference type="ARBA" id="ARBA00009375"/>
    </source>
</evidence>
<dbReference type="PANTHER" id="PTHR11142">
    <property type="entry name" value="PSEUDOURIDYLATE SYNTHASE"/>
    <property type="match status" value="1"/>
</dbReference>
<reference evidence="5 6" key="1">
    <citation type="submission" date="2019-07" db="EMBL/GenBank/DDBJ databases">
        <title>Draft genome assembly of a fouling barnacle, Amphibalanus amphitrite (Darwin, 1854): The first reference genome for Thecostraca.</title>
        <authorList>
            <person name="Kim W."/>
        </authorList>
    </citation>
    <scope>NUCLEOTIDE SEQUENCE [LARGE SCALE GENOMIC DNA]</scope>
    <source>
        <strain evidence="5">SNU_AA5</strain>
        <tissue evidence="5">Soma without cirri and trophi</tissue>
    </source>
</reference>
<proteinExistence type="inferred from homology"/>
<dbReference type="GO" id="GO:0003723">
    <property type="term" value="F:RNA binding"/>
    <property type="evidence" value="ECO:0007669"/>
    <property type="project" value="InterPro"/>
</dbReference>
<dbReference type="EMBL" id="VIIS01000495">
    <property type="protein sequence ID" value="KAF0308311.1"/>
    <property type="molecule type" value="Genomic_DNA"/>
</dbReference>
<dbReference type="NCBIfam" id="TIGR00071">
    <property type="entry name" value="hisT_truA"/>
    <property type="match status" value="1"/>
</dbReference>
<evidence type="ECO:0000256" key="2">
    <source>
        <dbReference type="ARBA" id="ARBA00022694"/>
    </source>
</evidence>
<dbReference type="GO" id="GO:0005634">
    <property type="term" value="C:nucleus"/>
    <property type="evidence" value="ECO:0007669"/>
    <property type="project" value="TreeGrafter"/>
</dbReference>
<accession>A0A6A4X1Q3</accession>